<gene>
    <name evidence="1" type="ORF">DXC61_11190</name>
</gene>
<dbReference type="Proteomes" id="UP000261187">
    <property type="component" value="Unassembled WGS sequence"/>
</dbReference>
<evidence type="ECO:0000313" key="2">
    <source>
        <dbReference type="Proteomes" id="UP000261187"/>
    </source>
</evidence>
<sequence>MHLNALNQRSPAEGKGKGLKLLAQGNTLGNYGLKPVALQGQKHFIFSKITLYEQKDKTRRLQSPSHRKES</sequence>
<dbReference type="EMBL" id="QSSA01000025">
    <property type="protein sequence ID" value="RGL57502.1"/>
    <property type="molecule type" value="Genomic_DNA"/>
</dbReference>
<name>A0AA92SXA0_9BACT</name>
<reference evidence="1 2" key="1">
    <citation type="submission" date="2018-08" db="EMBL/GenBank/DDBJ databases">
        <title>A genome reference for cultivated species of the human gut microbiota.</title>
        <authorList>
            <person name="Zou Y."/>
            <person name="Xue W."/>
            <person name="Luo G."/>
        </authorList>
    </citation>
    <scope>NUCLEOTIDE SEQUENCE [LARGE SCALE GENOMIC DNA]</scope>
    <source>
        <strain evidence="1 2">TF06-40</strain>
    </source>
</reference>
<comment type="caution">
    <text evidence="1">The sequence shown here is derived from an EMBL/GenBank/DDBJ whole genome shotgun (WGS) entry which is preliminary data.</text>
</comment>
<organism evidence="1 2">
    <name type="scientific">Segatella copri</name>
    <dbReference type="NCBI Taxonomy" id="165179"/>
    <lineage>
        <taxon>Bacteria</taxon>
        <taxon>Pseudomonadati</taxon>
        <taxon>Bacteroidota</taxon>
        <taxon>Bacteroidia</taxon>
        <taxon>Bacteroidales</taxon>
        <taxon>Prevotellaceae</taxon>
        <taxon>Segatella</taxon>
    </lineage>
</organism>
<accession>A0AA92SXA0</accession>
<protein>
    <submittedName>
        <fullName evidence="1">Uncharacterized protein</fullName>
    </submittedName>
</protein>
<evidence type="ECO:0000313" key="1">
    <source>
        <dbReference type="EMBL" id="RGL57502.1"/>
    </source>
</evidence>
<dbReference type="AlphaFoldDB" id="A0AA92SXA0"/>
<proteinExistence type="predicted"/>